<evidence type="ECO:0000256" key="1">
    <source>
        <dbReference type="SAM" id="MobiDB-lite"/>
    </source>
</evidence>
<feature type="compositionally biased region" description="Polar residues" evidence="1">
    <location>
        <begin position="383"/>
        <end position="393"/>
    </location>
</feature>
<dbReference type="EMBL" id="LR824552">
    <property type="protein sequence ID" value="CAH1640616.1"/>
    <property type="molecule type" value="Genomic_DNA"/>
</dbReference>
<reference evidence="2" key="1">
    <citation type="submission" date="2022-02" db="EMBL/GenBank/DDBJ databases">
        <authorList>
            <person name="King R."/>
        </authorList>
    </citation>
    <scope>NUCLEOTIDE SEQUENCE</scope>
</reference>
<sequence>MFDTVHETLNHDVTHIGGHVTPNGPALRRHSPSFMPVRPGSNAPNQEPVYRKVAVVENFFDIIYTVHVELEGRPGKHAGQKRTYRTITETYAFLPREAVTRFLTGCAECARRPRSASPPPLPTPSPSPTRHPTYLPFLPHCAPDYTRNWESEIDAAHSNYYEPKFEYTELQPLKKVESPKPTDVEEPEPTYIELTSKKVNGFESTPLLNRTSPVEPAFQEEEPVRTDPEIDKDENSLIDVEDVISDSPAPLRLQKDDDAKHSEGESTKAAESRGVDDKTEPKKEKKYNPLDVANLTSKDPPKSRSPPRKKLLPNVEYASNSFGRFPKPWRPDGGAYYGGEEMDYNVPITTAYLKHMRTMSYQDRRDSESKLKYPTLGLHRNPRNSSHSNTKYETTPKPDIIILSKQRGMPTDHRHFGPGCTHIKAYGYGNMHFKKQNGKEIDLEKSPDC</sequence>
<evidence type="ECO:0000313" key="2">
    <source>
        <dbReference type="EMBL" id="CAH1640616.1"/>
    </source>
</evidence>
<gene>
    <name evidence="2" type="ORF">SPLIT_LOCUS5972</name>
</gene>
<dbReference type="Proteomes" id="UP001153321">
    <property type="component" value="Chromosome 21"/>
</dbReference>
<accession>A0A9P0N0Z3</accession>
<name>A0A9P0N0Z3_SPOLI</name>
<feature type="compositionally biased region" description="Basic and acidic residues" evidence="1">
    <location>
        <begin position="253"/>
        <end position="288"/>
    </location>
</feature>
<dbReference type="AlphaFoldDB" id="A0A9P0N0Z3"/>
<feature type="compositionally biased region" description="Basic and acidic residues" evidence="1">
    <location>
        <begin position="222"/>
        <end position="235"/>
    </location>
</feature>
<feature type="region of interest" description="Disordered" evidence="1">
    <location>
        <begin position="110"/>
        <end position="131"/>
    </location>
</feature>
<evidence type="ECO:0008006" key="4">
    <source>
        <dbReference type="Google" id="ProtNLM"/>
    </source>
</evidence>
<evidence type="ECO:0000313" key="3">
    <source>
        <dbReference type="Proteomes" id="UP001153321"/>
    </source>
</evidence>
<protein>
    <recommendedName>
        <fullName evidence="4">Nucleolar protein 4</fullName>
    </recommendedName>
</protein>
<feature type="compositionally biased region" description="Pro residues" evidence="1">
    <location>
        <begin position="116"/>
        <end position="129"/>
    </location>
</feature>
<feature type="region of interest" description="Disordered" evidence="1">
    <location>
        <begin position="374"/>
        <end position="394"/>
    </location>
</feature>
<feature type="region of interest" description="Disordered" evidence="1">
    <location>
        <begin position="203"/>
        <end position="315"/>
    </location>
</feature>
<keyword evidence="3" id="KW-1185">Reference proteome</keyword>
<proteinExistence type="predicted"/>
<feature type="compositionally biased region" description="Polar residues" evidence="1">
    <location>
        <begin position="203"/>
        <end position="212"/>
    </location>
</feature>
<organism evidence="2 3">
    <name type="scientific">Spodoptera littoralis</name>
    <name type="common">Egyptian cotton leafworm</name>
    <dbReference type="NCBI Taxonomy" id="7109"/>
    <lineage>
        <taxon>Eukaryota</taxon>
        <taxon>Metazoa</taxon>
        <taxon>Ecdysozoa</taxon>
        <taxon>Arthropoda</taxon>
        <taxon>Hexapoda</taxon>
        <taxon>Insecta</taxon>
        <taxon>Pterygota</taxon>
        <taxon>Neoptera</taxon>
        <taxon>Endopterygota</taxon>
        <taxon>Lepidoptera</taxon>
        <taxon>Glossata</taxon>
        <taxon>Ditrysia</taxon>
        <taxon>Noctuoidea</taxon>
        <taxon>Noctuidae</taxon>
        <taxon>Amphipyrinae</taxon>
        <taxon>Spodoptera</taxon>
    </lineage>
</organism>